<dbReference type="EMBL" id="JH668532">
    <property type="protein sequence ID" value="KAG6457036.1"/>
    <property type="molecule type" value="Genomic_DNA"/>
</dbReference>
<dbReference type="GO" id="GO:0045087">
    <property type="term" value="P:innate immune response"/>
    <property type="evidence" value="ECO:0007669"/>
    <property type="project" value="UniProtKB-KW"/>
</dbReference>
<evidence type="ECO:0000256" key="1">
    <source>
        <dbReference type="ARBA" id="ARBA00004613"/>
    </source>
</evidence>
<evidence type="ECO:0000256" key="2">
    <source>
        <dbReference type="ARBA" id="ARBA00010680"/>
    </source>
</evidence>
<keyword evidence="3" id="KW-0964">Secreted</keyword>
<dbReference type="GO" id="GO:0019731">
    <property type="term" value="P:antibacterial humoral response"/>
    <property type="evidence" value="ECO:0007669"/>
    <property type="project" value="InterPro"/>
</dbReference>
<proteinExistence type="inferred from homology"/>
<evidence type="ECO:0000313" key="7">
    <source>
        <dbReference type="EMBL" id="KAG6457036.1"/>
    </source>
</evidence>
<evidence type="ECO:0000313" key="8">
    <source>
        <dbReference type="Proteomes" id="UP000791440"/>
    </source>
</evidence>
<dbReference type="InterPro" id="IPR000875">
    <property type="entry name" value="CecC-like"/>
</dbReference>
<dbReference type="GO" id="GO:0050830">
    <property type="term" value="P:defense response to Gram-positive bacterium"/>
    <property type="evidence" value="ECO:0007669"/>
    <property type="project" value="UniProtKB-ARBA"/>
</dbReference>
<reference evidence="7" key="1">
    <citation type="journal article" date="2016" name="Insect Biochem. Mol. Biol.">
        <title>Multifaceted biological insights from a draft genome sequence of the tobacco hornworm moth, Manduca sexta.</title>
        <authorList>
            <person name="Kanost M.R."/>
            <person name="Arrese E.L."/>
            <person name="Cao X."/>
            <person name="Chen Y.R."/>
            <person name="Chellapilla S."/>
            <person name="Goldsmith M.R."/>
            <person name="Grosse-Wilde E."/>
            <person name="Heckel D.G."/>
            <person name="Herndon N."/>
            <person name="Jiang H."/>
            <person name="Papanicolaou A."/>
            <person name="Qu J."/>
            <person name="Soulages J.L."/>
            <person name="Vogel H."/>
            <person name="Walters J."/>
            <person name="Waterhouse R.M."/>
            <person name="Ahn S.J."/>
            <person name="Almeida F.C."/>
            <person name="An C."/>
            <person name="Aqrawi P."/>
            <person name="Bretschneider A."/>
            <person name="Bryant W.B."/>
            <person name="Bucks S."/>
            <person name="Chao H."/>
            <person name="Chevignon G."/>
            <person name="Christen J.M."/>
            <person name="Clarke D.F."/>
            <person name="Dittmer N.T."/>
            <person name="Ferguson L.C.F."/>
            <person name="Garavelou S."/>
            <person name="Gordon K.H.J."/>
            <person name="Gunaratna R.T."/>
            <person name="Han Y."/>
            <person name="Hauser F."/>
            <person name="He Y."/>
            <person name="Heidel-Fischer H."/>
            <person name="Hirsh A."/>
            <person name="Hu Y."/>
            <person name="Jiang H."/>
            <person name="Kalra D."/>
            <person name="Klinner C."/>
            <person name="Konig C."/>
            <person name="Kovar C."/>
            <person name="Kroll A.R."/>
            <person name="Kuwar S.S."/>
            <person name="Lee S.L."/>
            <person name="Lehman R."/>
            <person name="Li K."/>
            <person name="Li Z."/>
            <person name="Liang H."/>
            <person name="Lovelace S."/>
            <person name="Lu Z."/>
            <person name="Mansfield J.H."/>
            <person name="McCulloch K.J."/>
            <person name="Mathew T."/>
            <person name="Morton B."/>
            <person name="Muzny D.M."/>
            <person name="Neunemann D."/>
            <person name="Ongeri F."/>
            <person name="Pauchet Y."/>
            <person name="Pu L.L."/>
            <person name="Pyrousis I."/>
            <person name="Rao X.J."/>
            <person name="Redding A."/>
            <person name="Roesel C."/>
            <person name="Sanchez-Gracia A."/>
            <person name="Schaack S."/>
            <person name="Shukla A."/>
            <person name="Tetreau G."/>
            <person name="Wang Y."/>
            <person name="Xiong G.H."/>
            <person name="Traut W."/>
            <person name="Walsh T.K."/>
            <person name="Worley K.C."/>
            <person name="Wu D."/>
            <person name="Wu W."/>
            <person name="Wu Y.Q."/>
            <person name="Zhang X."/>
            <person name="Zou Z."/>
            <person name="Zucker H."/>
            <person name="Briscoe A.D."/>
            <person name="Burmester T."/>
            <person name="Clem R.J."/>
            <person name="Feyereisen R."/>
            <person name="Grimmelikhuijzen C.J.P."/>
            <person name="Hamodrakas S.J."/>
            <person name="Hansson B.S."/>
            <person name="Huguet E."/>
            <person name="Jermiin L.S."/>
            <person name="Lan Q."/>
            <person name="Lehman H.K."/>
            <person name="Lorenzen M."/>
            <person name="Merzendorfer H."/>
            <person name="Michalopoulos I."/>
            <person name="Morton D.B."/>
            <person name="Muthukrishnan S."/>
            <person name="Oakeshott J.G."/>
            <person name="Palmer W."/>
            <person name="Park Y."/>
            <person name="Passarelli A.L."/>
            <person name="Rozas J."/>
            <person name="Schwartz L.M."/>
            <person name="Smith W."/>
            <person name="Southgate A."/>
            <person name="Vilcinskas A."/>
            <person name="Vogt R."/>
            <person name="Wang P."/>
            <person name="Werren J."/>
            <person name="Yu X.Q."/>
            <person name="Zhou J.J."/>
            <person name="Brown S.J."/>
            <person name="Scherer S.E."/>
            <person name="Richards S."/>
            <person name="Blissard G.W."/>
        </authorList>
    </citation>
    <scope>NUCLEOTIDE SEQUENCE</scope>
</reference>
<keyword evidence="5" id="KW-0399">Innate immunity</keyword>
<evidence type="ECO:0000256" key="5">
    <source>
        <dbReference type="ARBA" id="ARBA00022588"/>
    </source>
</evidence>
<dbReference type="PROSITE" id="PS00268">
    <property type="entry name" value="CECROPIN"/>
    <property type="match status" value="1"/>
</dbReference>
<evidence type="ECO:0000256" key="6">
    <source>
        <dbReference type="ARBA" id="ARBA00022859"/>
    </source>
</evidence>
<gene>
    <name evidence="7" type="ORF">O3G_MSEX010091</name>
</gene>
<keyword evidence="4" id="KW-0929">Antimicrobial</keyword>
<evidence type="ECO:0000256" key="3">
    <source>
        <dbReference type="ARBA" id="ARBA00022525"/>
    </source>
</evidence>
<dbReference type="GO" id="GO:0005576">
    <property type="term" value="C:extracellular region"/>
    <property type="evidence" value="ECO:0007669"/>
    <property type="project" value="UniProtKB-SubCell"/>
</dbReference>
<dbReference type="AlphaFoldDB" id="A0A921ZFY3"/>
<dbReference type="Pfam" id="PF00272">
    <property type="entry name" value="Cecropin"/>
    <property type="match status" value="1"/>
</dbReference>
<protein>
    <submittedName>
        <fullName evidence="7">Uncharacterized protein</fullName>
    </submittedName>
</protein>
<dbReference type="Proteomes" id="UP000791440">
    <property type="component" value="Unassembled WGS sequence"/>
</dbReference>
<organism evidence="7 8">
    <name type="scientific">Manduca sexta</name>
    <name type="common">Tobacco hawkmoth</name>
    <name type="synonym">Tobacco hornworm</name>
    <dbReference type="NCBI Taxonomy" id="7130"/>
    <lineage>
        <taxon>Eukaryota</taxon>
        <taxon>Metazoa</taxon>
        <taxon>Ecdysozoa</taxon>
        <taxon>Arthropoda</taxon>
        <taxon>Hexapoda</taxon>
        <taxon>Insecta</taxon>
        <taxon>Pterygota</taxon>
        <taxon>Neoptera</taxon>
        <taxon>Endopterygota</taxon>
        <taxon>Lepidoptera</taxon>
        <taxon>Glossata</taxon>
        <taxon>Ditrysia</taxon>
        <taxon>Bombycoidea</taxon>
        <taxon>Sphingidae</taxon>
        <taxon>Sphinginae</taxon>
        <taxon>Sphingini</taxon>
        <taxon>Manduca</taxon>
    </lineage>
</organism>
<comment type="caution">
    <text evidence="7">The sequence shown here is derived from an EMBL/GenBank/DDBJ whole genome shotgun (WGS) entry which is preliminary data.</text>
</comment>
<comment type="similarity">
    <text evidence="2">Belongs to the cecropin family.</text>
</comment>
<keyword evidence="6" id="KW-0391">Immunity</keyword>
<keyword evidence="8" id="KW-1185">Reference proteome</keyword>
<accession>A0A921ZFY3</accession>
<reference evidence="7" key="2">
    <citation type="submission" date="2020-12" db="EMBL/GenBank/DDBJ databases">
        <authorList>
            <person name="Kanost M."/>
        </authorList>
    </citation>
    <scope>NUCLEOTIDE SEQUENCE</scope>
</reference>
<evidence type="ECO:0000256" key="4">
    <source>
        <dbReference type="ARBA" id="ARBA00022529"/>
    </source>
</evidence>
<comment type="subcellular location">
    <subcellularLocation>
        <location evidence="1">Secreted</location>
    </subcellularLocation>
</comment>
<sequence>MRAIFKVSTILKHFSVQSSLLVTFKMNFSRVLFFVFACVSAFAATSAAPWNPFKELERAGQRVRDAVISAAPAVATVGQAAAIASG</sequence>
<name>A0A921ZFY3_MANSE</name>